<dbReference type="SUPFAM" id="SSF52540">
    <property type="entry name" value="P-loop containing nucleoside triphosphate hydrolases"/>
    <property type="match status" value="1"/>
</dbReference>
<dbReference type="GO" id="GO:0006355">
    <property type="term" value="P:regulation of DNA-templated transcription"/>
    <property type="evidence" value="ECO:0007669"/>
    <property type="project" value="InterPro"/>
</dbReference>
<feature type="DNA-binding region" description="OmpR/PhoB-type" evidence="6">
    <location>
        <begin position="1"/>
        <end position="96"/>
    </location>
</feature>
<dbReference type="Pfam" id="PF00486">
    <property type="entry name" value="Trans_reg_C"/>
    <property type="match status" value="1"/>
</dbReference>
<dbReference type="GO" id="GO:0000160">
    <property type="term" value="P:phosphorelay signal transduction system"/>
    <property type="evidence" value="ECO:0007669"/>
    <property type="project" value="UniProtKB-KW"/>
</dbReference>
<dbReference type="Pfam" id="PF03704">
    <property type="entry name" value="BTAD"/>
    <property type="match status" value="1"/>
</dbReference>
<dbReference type="PRINTS" id="PR00364">
    <property type="entry name" value="DISEASERSIST"/>
</dbReference>
<dbReference type="EMBL" id="VIWT01000006">
    <property type="protein sequence ID" value="TWF73124.1"/>
    <property type="molecule type" value="Genomic_DNA"/>
</dbReference>
<evidence type="ECO:0000313" key="9">
    <source>
        <dbReference type="Proteomes" id="UP000317940"/>
    </source>
</evidence>
<dbReference type="SMART" id="SM00862">
    <property type="entry name" value="Trans_reg_C"/>
    <property type="match status" value="1"/>
</dbReference>
<dbReference type="InterPro" id="IPR003593">
    <property type="entry name" value="AAA+_ATPase"/>
</dbReference>
<dbReference type="Pfam" id="PF13401">
    <property type="entry name" value="AAA_22"/>
    <property type="match status" value="1"/>
</dbReference>
<comment type="caution">
    <text evidence="8">The sequence shown here is derived from an EMBL/GenBank/DDBJ whole genome shotgun (WGS) entry which is preliminary data.</text>
</comment>
<dbReference type="RefSeq" id="WP_145911095.1">
    <property type="nucleotide sequence ID" value="NZ_BAAAMZ010000005.1"/>
</dbReference>
<dbReference type="GO" id="GO:0016887">
    <property type="term" value="F:ATP hydrolysis activity"/>
    <property type="evidence" value="ECO:0007669"/>
    <property type="project" value="InterPro"/>
</dbReference>
<evidence type="ECO:0000256" key="5">
    <source>
        <dbReference type="ARBA" id="ARBA00023163"/>
    </source>
</evidence>
<dbReference type="Gene3D" id="3.40.50.300">
    <property type="entry name" value="P-loop containing nucleotide triphosphate hydrolases"/>
    <property type="match status" value="1"/>
</dbReference>
<feature type="domain" description="OmpR/PhoB-type" evidence="7">
    <location>
        <begin position="1"/>
        <end position="96"/>
    </location>
</feature>
<dbReference type="InterPro" id="IPR036388">
    <property type="entry name" value="WH-like_DNA-bd_sf"/>
</dbReference>
<accession>A0A561SE35</accession>
<dbReference type="InterPro" id="IPR011990">
    <property type="entry name" value="TPR-like_helical_dom_sf"/>
</dbReference>
<evidence type="ECO:0000259" key="7">
    <source>
        <dbReference type="PROSITE" id="PS51755"/>
    </source>
</evidence>
<dbReference type="InterPro" id="IPR051677">
    <property type="entry name" value="AfsR-DnrI-RedD_regulator"/>
</dbReference>
<evidence type="ECO:0000256" key="3">
    <source>
        <dbReference type="ARBA" id="ARBA00023015"/>
    </source>
</evidence>
<keyword evidence="4 6" id="KW-0238">DNA-binding</keyword>
<organism evidence="8 9">
    <name type="scientific">Kitasatospora viridis</name>
    <dbReference type="NCBI Taxonomy" id="281105"/>
    <lineage>
        <taxon>Bacteria</taxon>
        <taxon>Bacillati</taxon>
        <taxon>Actinomycetota</taxon>
        <taxon>Actinomycetes</taxon>
        <taxon>Kitasatosporales</taxon>
        <taxon>Streptomycetaceae</taxon>
        <taxon>Kitasatospora</taxon>
    </lineage>
</organism>
<protein>
    <submittedName>
        <fullName evidence="8">Transcriptional regulator</fullName>
    </submittedName>
</protein>
<gene>
    <name evidence="8" type="ORF">FHX73_16275</name>
</gene>
<keyword evidence="9" id="KW-1185">Reference proteome</keyword>
<name>A0A561SE35_9ACTN</name>
<dbReference type="PANTHER" id="PTHR35807">
    <property type="entry name" value="TRANSCRIPTIONAL REGULATOR REDD-RELATED"/>
    <property type="match status" value="1"/>
</dbReference>
<dbReference type="PROSITE" id="PS51755">
    <property type="entry name" value="OMPR_PHOB"/>
    <property type="match status" value="1"/>
</dbReference>
<dbReference type="Gene3D" id="1.10.10.10">
    <property type="entry name" value="Winged helix-like DNA-binding domain superfamily/Winged helix DNA-binding domain"/>
    <property type="match status" value="1"/>
</dbReference>
<sequence length="463" mass="49250">MRFQVLGPLVIQPGDGGGELRANRAQDRAVLAVLLAEAGRPVPTDRIIEGVWGEEPDDAPDRAKALPGNVYRLRKLLEPLGPDILRRVAQGYQLDIDPAAVDRTAFLAALERAATARRNHQPERARAELAEALALWTGPALENVPGPYAEHERRVLAGRRDQARLARLELDLELGRDAAELLPELADLVREQPGRQHPAALLALARHRLDPTAPAPADRLPWTDRTPLRPVLRPFQLPADLADFTGRPDELAAVVETLRSPRPDAAPTVVLTGPAGVGKTALATHAAHRLRPDYPDGQLHVDLQGDGDGPVDPADALAGALRALGVECAAVPDGLADRRALFRRLLAGRRVLVLVDGAADAGQARPLLPGVPGCAALVTAVGDRCLARLDASLALRLAPLSEAESAALIERVLGPGRAAEEPAAVSALTSHCGHLPRRLRAAADRLLRRPGWRIAALVAGTDG</sequence>
<keyword evidence="5" id="KW-0804">Transcription</keyword>
<keyword evidence="3" id="KW-0805">Transcription regulation</keyword>
<dbReference type="Proteomes" id="UP000317940">
    <property type="component" value="Unassembled WGS sequence"/>
</dbReference>
<dbReference type="Gene3D" id="1.25.40.10">
    <property type="entry name" value="Tetratricopeptide repeat domain"/>
    <property type="match status" value="1"/>
</dbReference>
<dbReference type="InterPro" id="IPR049945">
    <property type="entry name" value="AAA_22"/>
</dbReference>
<dbReference type="SUPFAM" id="SSF46894">
    <property type="entry name" value="C-terminal effector domain of the bipartite response regulators"/>
    <property type="match status" value="1"/>
</dbReference>
<dbReference type="GO" id="GO:0003677">
    <property type="term" value="F:DNA binding"/>
    <property type="evidence" value="ECO:0007669"/>
    <property type="project" value="UniProtKB-UniRule"/>
</dbReference>
<evidence type="ECO:0000313" key="8">
    <source>
        <dbReference type="EMBL" id="TWF73124.1"/>
    </source>
</evidence>
<evidence type="ECO:0000256" key="6">
    <source>
        <dbReference type="PROSITE-ProRule" id="PRU01091"/>
    </source>
</evidence>
<dbReference type="SMART" id="SM00382">
    <property type="entry name" value="AAA"/>
    <property type="match status" value="1"/>
</dbReference>
<evidence type="ECO:0000256" key="4">
    <source>
        <dbReference type="ARBA" id="ARBA00023125"/>
    </source>
</evidence>
<dbReference type="InterPro" id="IPR005158">
    <property type="entry name" value="BTAD"/>
</dbReference>
<dbReference type="SMART" id="SM01043">
    <property type="entry name" value="BTAD"/>
    <property type="match status" value="1"/>
</dbReference>
<dbReference type="OrthoDB" id="4080896at2"/>
<evidence type="ECO:0000256" key="1">
    <source>
        <dbReference type="ARBA" id="ARBA00005820"/>
    </source>
</evidence>
<evidence type="ECO:0000256" key="2">
    <source>
        <dbReference type="ARBA" id="ARBA00023012"/>
    </source>
</evidence>
<dbReference type="InterPro" id="IPR016032">
    <property type="entry name" value="Sig_transdc_resp-reg_C-effctor"/>
</dbReference>
<dbReference type="PANTHER" id="PTHR35807:SF1">
    <property type="entry name" value="TRANSCRIPTIONAL REGULATOR REDD"/>
    <property type="match status" value="1"/>
</dbReference>
<dbReference type="InterPro" id="IPR027417">
    <property type="entry name" value="P-loop_NTPase"/>
</dbReference>
<dbReference type="AlphaFoldDB" id="A0A561SE35"/>
<dbReference type="InterPro" id="IPR001867">
    <property type="entry name" value="OmpR/PhoB-type_DNA-bd"/>
</dbReference>
<comment type="similarity">
    <text evidence="1">Belongs to the AfsR/DnrI/RedD regulatory family.</text>
</comment>
<proteinExistence type="inferred from homology"/>
<reference evidence="8 9" key="1">
    <citation type="submission" date="2019-06" db="EMBL/GenBank/DDBJ databases">
        <title>Sequencing the genomes of 1000 actinobacteria strains.</title>
        <authorList>
            <person name="Klenk H.-P."/>
        </authorList>
    </citation>
    <scope>NUCLEOTIDE SEQUENCE [LARGE SCALE GENOMIC DNA]</scope>
    <source>
        <strain evidence="8 9">DSM 44826</strain>
    </source>
</reference>
<keyword evidence="2" id="KW-0902">Two-component regulatory system</keyword>